<evidence type="ECO:0000313" key="1">
    <source>
        <dbReference type="EMBL" id="GEX95084.1"/>
    </source>
</evidence>
<dbReference type="AlphaFoldDB" id="A0A699HHF9"/>
<gene>
    <name evidence="1" type="ORF">Tci_367059</name>
</gene>
<protein>
    <submittedName>
        <fullName evidence="1">Gag-Pol polyprotein</fullName>
    </submittedName>
</protein>
<name>A0A699HHF9_TANCI</name>
<sequence>TDGELLIRFITHGEKPLLVVTQVSLARTAPNAPHVLKDLKLQMCCSKYSEQDRKAAILYEYETFNAAEGEQMIDTYLRYLQVINDLKKCVYKKDNCELSYKFLNNMLPEWKKYGTLMRQTKNLMDINIDPLYNILKQNQGDMNNTLGIKNKEVVILDLLALVAEKIKVRKSKEKQKCVKEIHS</sequence>
<feature type="non-terminal residue" evidence="1">
    <location>
        <position position="1"/>
    </location>
</feature>
<accession>A0A699HHF9</accession>
<comment type="caution">
    <text evidence="1">The sequence shown here is derived from an EMBL/GenBank/DDBJ whole genome shotgun (WGS) entry which is preliminary data.</text>
</comment>
<reference evidence="1" key="1">
    <citation type="journal article" date="2019" name="Sci. Rep.">
        <title>Draft genome of Tanacetum cinerariifolium, the natural source of mosquito coil.</title>
        <authorList>
            <person name="Yamashiro T."/>
            <person name="Shiraishi A."/>
            <person name="Satake H."/>
            <person name="Nakayama K."/>
        </authorList>
    </citation>
    <scope>NUCLEOTIDE SEQUENCE</scope>
</reference>
<proteinExistence type="predicted"/>
<organism evidence="1">
    <name type="scientific">Tanacetum cinerariifolium</name>
    <name type="common">Dalmatian daisy</name>
    <name type="synonym">Chrysanthemum cinerariifolium</name>
    <dbReference type="NCBI Taxonomy" id="118510"/>
    <lineage>
        <taxon>Eukaryota</taxon>
        <taxon>Viridiplantae</taxon>
        <taxon>Streptophyta</taxon>
        <taxon>Embryophyta</taxon>
        <taxon>Tracheophyta</taxon>
        <taxon>Spermatophyta</taxon>
        <taxon>Magnoliopsida</taxon>
        <taxon>eudicotyledons</taxon>
        <taxon>Gunneridae</taxon>
        <taxon>Pentapetalae</taxon>
        <taxon>asterids</taxon>
        <taxon>campanulids</taxon>
        <taxon>Asterales</taxon>
        <taxon>Asteraceae</taxon>
        <taxon>Asteroideae</taxon>
        <taxon>Anthemideae</taxon>
        <taxon>Anthemidinae</taxon>
        <taxon>Tanacetum</taxon>
    </lineage>
</organism>
<dbReference type="EMBL" id="BKCJ010141177">
    <property type="protein sequence ID" value="GEX95084.1"/>
    <property type="molecule type" value="Genomic_DNA"/>
</dbReference>